<evidence type="ECO:0000256" key="1">
    <source>
        <dbReference type="ARBA" id="ARBA00022741"/>
    </source>
</evidence>
<feature type="compositionally biased region" description="Polar residues" evidence="4">
    <location>
        <begin position="1"/>
        <end position="10"/>
    </location>
</feature>
<organism evidence="6 7">
    <name type="scientific">Streptomyces candidus</name>
    <dbReference type="NCBI Taxonomy" id="67283"/>
    <lineage>
        <taxon>Bacteria</taxon>
        <taxon>Bacillati</taxon>
        <taxon>Actinomycetota</taxon>
        <taxon>Actinomycetes</taxon>
        <taxon>Kitasatosporales</taxon>
        <taxon>Streptomycetaceae</taxon>
        <taxon>Streptomyces</taxon>
    </lineage>
</organism>
<dbReference type="GO" id="GO:0005524">
    <property type="term" value="F:ATP binding"/>
    <property type="evidence" value="ECO:0007669"/>
    <property type="project" value="UniProtKB-KW"/>
</dbReference>
<dbReference type="InterPro" id="IPR006500">
    <property type="entry name" value="Helicase_put_C_phage/plasmid"/>
</dbReference>
<dbReference type="SUPFAM" id="SSF52540">
    <property type="entry name" value="P-loop containing nucleoside triphosphate hydrolases"/>
    <property type="match status" value="1"/>
</dbReference>
<gene>
    <name evidence="6" type="ORF">HNQ79_005808</name>
</gene>
<dbReference type="PANTHER" id="PTHR35372">
    <property type="entry name" value="ATP BINDING PROTEIN-RELATED"/>
    <property type="match status" value="1"/>
</dbReference>
<evidence type="ECO:0000259" key="5">
    <source>
        <dbReference type="PROSITE" id="PS51206"/>
    </source>
</evidence>
<dbReference type="InterPro" id="IPR051620">
    <property type="entry name" value="ORF904-like_C"/>
</dbReference>
<keyword evidence="2" id="KW-0378">Hydrolase</keyword>
<dbReference type="Pfam" id="PF19263">
    <property type="entry name" value="DUF5906"/>
    <property type="match status" value="1"/>
</dbReference>
<keyword evidence="3" id="KW-0067">ATP-binding</keyword>
<dbReference type="GO" id="GO:0016787">
    <property type="term" value="F:hydrolase activity"/>
    <property type="evidence" value="ECO:0007669"/>
    <property type="project" value="UniProtKB-KW"/>
</dbReference>
<proteinExistence type="predicted"/>
<evidence type="ECO:0000313" key="6">
    <source>
        <dbReference type="EMBL" id="MBB6439296.1"/>
    </source>
</evidence>
<dbReference type="InterPro" id="IPR027417">
    <property type="entry name" value="P-loop_NTPase"/>
</dbReference>
<accession>A0A7X0HKE5</accession>
<keyword evidence="1" id="KW-0547">Nucleotide-binding</keyword>
<reference evidence="6 7" key="1">
    <citation type="submission" date="2020-08" db="EMBL/GenBank/DDBJ databases">
        <title>Genomic Encyclopedia of Type Strains, Phase IV (KMG-IV): sequencing the most valuable type-strain genomes for metagenomic binning, comparative biology and taxonomic classification.</title>
        <authorList>
            <person name="Goeker M."/>
        </authorList>
    </citation>
    <scope>NUCLEOTIDE SEQUENCE [LARGE SCALE GENOMIC DNA]</scope>
    <source>
        <strain evidence="6 7">DSM 40141</strain>
    </source>
</reference>
<comment type="caution">
    <text evidence="6">The sequence shown here is derived from an EMBL/GenBank/DDBJ whole genome shotgun (WGS) entry which is preliminary data.</text>
</comment>
<dbReference type="AlphaFoldDB" id="A0A7X0HKE5"/>
<dbReference type="Pfam" id="PF08706">
    <property type="entry name" value="D5_N"/>
    <property type="match status" value="1"/>
</dbReference>
<dbReference type="NCBIfam" id="TIGR01613">
    <property type="entry name" value="primase_Cterm"/>
    <property type="match status" value="1"/>
</dbReference>
<feature type="domain" description="SF3 helicase" evidence="5">
    <location>
        <begin position="237"/>
        <end position="397"/>
    </location>
</feature>
<dbReference type="InterPro" id="IPR045455">
    <property type="entry name" value="NrS-1_pol-like_helicase"/>
</dbReference>
<dbReference type="SMART" id="SM00885">
    <property type="entry name" value="D5_N"/>
    <property type="match status" value="1"/>
</dbReference>
<evidence type="ECO:0000313" key="7">
    <source>
        <dbReference type="Proteomes" id="UP000540423"/>
    </source>
</evidence>
<name>A0A7X0HKE5_9ACTN</name>
<sequence length="554" mass="60531">MSSAESTSFDATAAAQQMLEFPVPGPESGPDQAAAGITASPGSPAALPAQQAAAPGLLAVHEHPNPLGLLPSMLTDRGNAKLFAQLYGDQFRHVEGLGWYSWDQYRWKRTGGEKAALWAAGDMAEQMPAQDPRGFFSDRELYAHRKRTMSTPGMKALLTQAKASPALTLDPDVLDGDAYALCTPEGVVDLQTGEMRKPNPVTDRHSRATSVAPENMPTPRWHKFLHDTFGDDEKGLETIRFLHLLLGYSITGDVGAQVLPFLFGAGANGKSVLLDVMIQILGDYADAAPPGFLMEKGKFSEHSTELTELHGRRIMVCSELKPNDKFDESRVKLLTGGDRIKARRMRQDYFSFAPTHKLWLLGNHRPEVGTGGHAFWRRIRLIPFERVVPNKHKIDNLAFELVRDEGPGILHWLIEGAMNYLETRDPLTGPDSVRMATEAYESTEDHIGRFLKECCLKSPPSANGHDRSSDVLRVEQGVLYAAYGTWCNASEGIRPATSRSFASRIRQELGLASPNDMMKSSGKKYYPGLGLLSDEDDPAAAGVLSGSSNGSATT</sequence>
<feature type="compositionally biased region" description="Low complexity" evidence="4">
    <location>
        <begin position="39"/>
        <end position="50"/>
    </location>
</feature>
<keyword evidence="6" id="KW-0347">Helicase</keyword>
<feature type="compositionally biased region" description="Basic and acidic residues" evidence="4">
    <location>
        <begin position="194"/>
        <end position="206"/>
    </location>
</feature>
<dbReference type="Gene3D" id="3.40.50.300">
    <property type="entry name" value="P-loop containing nucleotide triphosphate hydrolases"/>
    <property type="match status" value="1"/>
</dbReference>
<evidence type="ECO:0000256" key="3">
    <source>
        <dbReference type="ARBA" id="ARBA00022840"/>
    </source>
</evidence>
<dbReference type="InterPro" id="IPR014818">
    <property type="entry name" value="Phage/plasmid_primase_P4_C"/>
</dbReference>
<dbReference type="GO" id="GO:0004386">
    <property type="term" value="F:helicase activity"/>
    <property type="evidence" value="ECO:0007669"/>
    <property type="project" value="UniProtKB-KW"/>
</dbReference>
<feature type="region of interest" description="Disordered" evidence="4">
    <location>
        <begin position="193"/>
        <end position="215"/>
    </location>
</feature>
<dbReference type="InterPro" id="IPR014015">
    <property type="entry name" value="Helicase_SF3_DNA-vir"/>
</dbReference>
<keyword evidence="7" id="KW-1185">Reference proteome</keyword>
<dbReference type="EMBL" id="JACHEM010000019">
    <property type="protein sequence ID" value="MBB6439296.1"/>
    <property type="molecule type" value="Genomic_DNA"/>
</dbReference>
<dbReference type="PANTHER" id="PTHR35372:SF2">
    <property type="entry name" value="SF3 HELICASE DOMAIN-CONTAINING PROTEIN"/>
    <property type="match status" value="1"/>
</dbReference>
<evidence type="ECO:0000256" key="2">
    <source>
        <dbReference type="ARBA" id="ARBA00022801"/>
    </source>
</evidence>
<dbReference type="PROSITE" id="PS51206">
    <property type="entry name" value="SF3_HELICASE_1"/>
    <property type="match status" value="1"/>
</dbReference>
<evidence type="ECO:0000256" key="4">
    <source>
        <dbReference type="SAM" id="MobiDB-lite"/>
    </source>
</evidence>
<dbReference type="RefSeq" id="WP_185035768.1">
    <property type="nucleotide sequence ID" value="NZ_BNBN01000006.1"/>
</dbReference>
<dbReference type="Proteomes" id="UP000540423">
    <property type="component" value="Unassembled WGS sequence"/>
</dbReference>
<protein>
    <submittedName>
        <fullName evidence="6">Putative DNA primase/helicase</fullName>
    </submittedName>
</protein>
<feature type="region of interest" description="Disordered" evidence="4">
    <location>
        <begin position="1"/>
        <end position="50"/>
    </location>
</feature>